<evidence type="ECO:0000313" key="12">
    <source>
        <dbReference type="Proteomes" id="UP000008744"/>
    </source>
</evidence>
<accession>B4GNI8</accession>
<dbReference type="PhylomeDB" id="B4GNI8"/>
<name>B4GNI8_DROPE</name>
<dbReference type="AlphaFoldDB" id="B4GNI8"/>
<keyword evidence="7" id="KW-1015">Disulfide bond</keyword>
<keyword evidence="2" id="KW-0813">Transport</keyword>
<evidence type="ECO:0000256" key="7">
    <source>
        <dbReference type="ARBA" id="ARBA00023157"/>
    </source>
</evidence>
<organism evidence="12">
    <name type="scientific">Drosophila persimilis</name>
    <name type="common">Fruit fly</name>
    <dbReference type="NCBI Taxonomy" id="7234"/>
    <lineage>
        <taxon>Eukaryota</taxon>
        <taxon>Metazoa</taxon>
        <taxon>Ecdysozoa</taxon>
        <taxon>Arthropoda</taxon>
        <taxon>Hexapoda</taxon>
        <taxon>Insecta</taxon>
        <taxon>Pterygota</taxon>
        <taxon>Neoptera</taxon>
        <taxon>Endopterygota</taxon>
        <taxon>Diptera</taxon>
        <taxon>Brachycera</taxon>
        <taxon>Muscomorpha</taxon>
        <taxon>Ephydroidea</taxon>
        <taxon>Drosophilidae</taxon>
        <taxon>Drosophila</taxon>
        <taxon>Sophophora</taxon>
    </lineage>
</organism>
<dbReference type="EMBL" id="CH479186">
    <property type="protein sequence ID" value="EDW39314.1"/>
    <property type="molecule type" value="Genomic_DNA"/>
</dbReference>
<dbReference type="Pfam" id="PF06747">
    <property type="entry name" value="CHCH"/>
    <property type="match status" value="1"/>
</dbReference>
<evidence type="ECO:0000256" key="9">
    <source>
        <dbReference type="SAM" id="MobiDB-lite"/>
    </source>
</evidence>
<dbReference type="KEGG" id="dpe:6594902"/>
<evidence type="ECO:0000256" key="6">
    <source>
        <dbReference type="ARBA" id="ARBA00023128"/>
    </source>
</evidence>
<dbReference type="OrthoDB" id="7481291at2759"/>
<dbReference type="STRING" id="7234.B4GNI8"/>
<sequence>MSFSFCKQFGKDKVIFVTKEDHATPSTIELPAPEPAEGVITKDGNINWSCPCLGGMATGPCGVDFREAFSCFQYSKAEPKGSDCFEAFTKMRDCFQLYPTVYNKANGGIDDDDDDPLADALPVDTSSEVPVKEDQPAESGAPAPPAEVVPSQTSSAVEKAQ</sequence>
<dbReference type="InterPro" id="IPR039289">
    <property type="entry name" value="CHCHD4"/>
</dbReference>
<evidence type="ECO:0000313" key="11">
    <source>
        <dbReference type="EMBL" id="EDW39314.1"/>
    </source>
</evidence>
<keyword evidence="6" id="KW-0496">Mitochondrion</keyword>
<dbReference type="PANTHER" id="PTHR21622:SF0">
    <property type="entry name" value="COILED-COIL-HELIX-COILED-COIL-HELIX DOMAIN CONTAINING 4"/>
    <property type="match status" value="1"/>
</dbReference>
<keyword evidence="12" id="KW-1185">Reference proteome</keyword>
<keyword evidence="8" id="KW-0676">Redox-active center</keyword>
<evidence type="ECO:0000256" key="4">
    <source>
        <dbReference type="ARBA" id="ARBA00023002"/>
    </source>
</evidence>
<dbReference type="GO" id="GO:0160203">
    <property type="term" value="P:mitochondrial disulfide relay system"/>
    <property type="evidence" value="ECO:0007669"/>
    <property type="project" value="EnsemblMetazoa"/>
</dbReference>
<evidence type="ECO:0000256" key="1">
    <source>
        <dbReference type="ARBA" id="ARBA00004173"/>
    </source>
</evidence>
<dbReference type="eggNOG" id="KOG4149">
    <property type="taxonomic scope" value="Eukaryota"/>
</dbReference>
<feature type="compositionally biased region" description="Polar residues" evidence="9">
    <location>
        <begin position="152"/>
        <end position="161"/>
    </location>
</feature>
<evidence type="ECO:0000256" key="8">
    <source>
        <dbReference type="ARBA" id="ARBA00023284"/>
    </source>
</evidence>
<keyword evidence="4" id="KW-0560">Oxidoreductase</keyword>
<feature type="domain" description="CHCH" evidence="10">
    <location>
        <begin position="61"/>
        <end position="96"/>
    </location>
</feature>
<dbReference type="HOGENOM" id="CLU_127296_0_1_1"/>
<gene>
    <name evidence="11" type="primary">Dper\GL14028</name>
    <name evidence="11" type="ORF">Dper_GL14028</name>
</gene>
<dbReference type="PROSITE" id="PS51808">
    <property type="entry name" value="CHCH"/>
    <property type="match status" value="1"/>
</dbReference>
<evidence type="ECO:0000256" key="3">
    <source>
        <dbReference type="ARBA" id="ARBA00022927"/>
    </source>
</evidence>
<dbReference type="PANTHER" id="PTHR21622">
    <property type="entry name" value="COILED-COIL-HELIX-COILED-COIL-HELIX DOMAIN CONTAINING 4"/>
    <property type="match status" value="1"/>
</dbReference>
<dbReference type="Gene3D" id="1.10.287.2900">
    <property type="match status" value="1"/>
</dbReference>
<keyword evidence="3" id="KW-0653">Protein transport</keyword>
<dbReference type="GO" id="GO:0005758">
    <property type="term" value="C:mitochondrial intermembrane space"/>
    <property type="evidence" value="ECO:0007669"/>
    <property type="project" value="TreeGrafter"/>
</dbReference>
<dbReference type="OMA" id="FSFCKQF"/>
<feature type="region of interest" description="Disordered" evidence="9">
    <location>
        <begin position="105"/>
        <end position="161"/>
    </location>
</feature>
<proteinExistence type="predicted"/>
<evidence type="ECO:0000256" key="5">
    <source>
        <dbReference type="ARBA" id="ARBA00023010"/>
    </source>
</evidence>
<keyword evidence="5" id="KW-0811">Translocation</keyword>
<dbReference type="Proteomes" id="UP000008744">
    <property type="component" value="Unassembled WGS sequence"/>
</dbReference>
<dbReference type="SMR" id="B4GNI8"/>
<reference evidence="11 12" key="1">
    <citation type="journal article" date="2007" name="Nature">
        <title>Evolution of genes and genomes on the Drosophila phylogeny.</title>
        <authorList>
            <consortium name="Drosophila 12 Genomes Consortium"/>
            <person name="Clark A.G."/>
            <person name="Eisen M.B."/>
            <person name="Smith D.R."/>
            <person name="Bergman C.M."/>
            <person name="Oliver B."/>
            <person name="Markow T.A."/>
            <person name="Kaufman T.C."/>
            <person name="Kellis M."/>
            <person name="Gelbart W."/>
            <person name="Iyer V.N."/>
            <person name="Pollard D.A."/>
            <person name="Sackton T.B."/>
            <person name="Larracuente A.M."/>
            <person name="Singh N.D."/>
            <person name="Abad J.P."/>
            <person name="Abt D.N."/>
            <person name="Adryan B."/>
            <person name="Aguade M."/>
            <person name="Akashi H."/>
            <person name="Anderson W.W."/>
            <person name="Aquadro C.F."/>
            <person name="Ardell D.H."/>
            <person name="Arguello R."/>
            <person name="Artieri C.G."/>
            <person name="Barbash D.A."/>
            <person name="Barker D."/>
            <person name="Barsanti P."/>
            <person name="Batterham P."/>
            <person name="Batzoglou S."/>
            <person name="Begun D."/>
            <person name="Bhutkar A."/>
            <person name="Blanco E."/>
            <person name="Bosak S.A."/>
            <person name="Bradley R.K."/>
            <person name="Brand A.D."/>
            <person name="Brent M.R."/>
            <person name="Brooks A.N."/>
            <person name="Brown R.H."/>
            <person name="Butlin R.K."/>
            <person name="Caggese C."/>
            <person name="Calvi B.R."/>
            <person name="Bernardo de Carvalho A."/>
            <person name="Caspi A."/>
            <person name="Castrezana S."/>
            <person name="Celniker S.E."/>
            <person name="Chang J.L."/>
            <person name="Chapple C."/>
            <person name="Chatterji S."/>
            <person name="Chinwalla A."/>
            <person name="Civetta A."/>
            <person name="Clifton S.W."/>
            <person name="Comeron J.M."/>
            <person name="Costello J.C."/>
            <person name="Coyne J.A."/>
            <person name="Daub J."/>
            <person name="David R.G."/>
            <person name="Delcher A.L."/>
            <person name="Delehaunty K."/>
            <person name="Do C.B."/>
            <person name="Ebling H."/>
            <person name="Edwards K."/>
            <person name="Eickbush T."/>
            <person name="Evans J.D."/>
            <person name="Filipski A."/>
            <person name="Findeiss S."/>
            <person name="Freyhult E."/>
            <person name="Fulton L."/>
            <person name="Fulton R."/>
            <person name="Garcia A.C."/>
            <person name="Gardiner A."/>
            <person name="Garfield D.A."/>
            <person name="Garvin B.E."/>
            <person name="Gibson G."/>
            <person name="Gilbert D."/>
            <person name="Gnerre S."/>
            <person name="Godfrey J."/>
            <person name="Good R."/>
            <person name="Gotea V."/>
            <person name="Gravely B."/>
            <person name="Greenberg A.J."/>
            <person name="Griffiths-Jones S."/>
            <person name="Gross S."/>
            <person name="Guigo R."/>
            <person name="Gustafson E.A."/>
            <person name="Haerty W."/>
            <person name="Hahn M.W."/>
            <person name="Halligan D.L."/>
            <person name="Halpern A.L."/>
            <person name="Halter G.M."/>
            <person name="Han M.V."/>
            <person name="Heger A."/>
            <person name="Hillier L."/>
            <person name="Hinrichs A.S."/>
            <person name="Holmes I."/>
            <person name="Hoskins R.A."/>
            <person name="Hubisz M.J."/>
            <person name="Hultmark D."/>
            <person name="Huntley M.A."/>
            <person name="Jaffe D.B."/>
            <person name="Jagadeeshan S."/>
            <person name="Jeck W.R."/>
            <person name="Johnson J."/>
            <person name="Jones C.D."/>
            <person name="Jordan W.C."/>
            <person name="Karpen G.H."/>
            <person name="Kataoka E."/>
            <person name="Keightley P.D."/>
            <person name="Kheradpour P."/>
            <person name="Kirkness E.F."/>
            <person name="Koerich L.B."/>
            <person name="Kristiansen K."/>
            <person name="Kudrna D."/>
            <person name="Kulathinal R.J."/>
            <person name="Kumar S."/>
            <person name="Kwok R."/>
            <person name="Lander E."/>
            <person name="Langley C.H."/>
            <person name="Lapoint R."/>
            <person name="Lazzaro B.P."/>
            <person name="Lee S.J."/>
            <person name="Levesque L."/>
            <person name="Li R."/>
            <person name="Lin C.F."/>
            <person name="Lin M.F."/>
            <person name="Lindblad-Toh K."/>
            <person name="Llopart A."/>
            <person name="Long M."/>
            <person name="Low L."/>
            <person name="Lozovsky E."/>
            <person name="Lu J."/>
            <person name="Luo M."/>
            <person name="Machado C.A."/>
            <person name="Makalowski W."/>
            <person name="Marzo M."/>
            <person name="Matsuda M."/>
            <person name="Matzkin L."/>
            <person name="McAllister B."/>
            <person name="McBride C.S."/>
            <person name="McKernan B."/>
            <person name="McKernan K."/>
            <person name="Mendez-Lago M."/>
            <person name="Minx P."/>
            <person name="Mollenhauer M.U."/>
            <person name="Montooth K."/>
            <person name="Mount S.M."/>
            <person name="Mu X."/>
            <person name="Myers E."/>
            <person name="Negre B."/>
            <person name="Newfeld S."/>
            <person name="Nielsen R."/>
            <person name="Noor M.A."/>
            <person name="O'Grady P."/>
            <person name="Pachter L."/>
            <person name="Papaceit M."/>
            <person name="Parisi M.J."/>
            <person name="Parisi M."/>
            <person name="Parts L."/>
            <person name="Pedersen J.S."/>
            <person name="Pesole G."/>
            <person name="Phillippy A.M."/>
            <person name="Ponting C.P."/>
            <person name="Pop M."/>
            <person name="Porcelli D."/>
            <person name="Powell J.R."/>
            <person name="Prohaska S."/>
            <person name="Pruitt K."/>
            <person name="Puig M."/>
            <person name="Quesneville H."/>
            <person name="Ram K.R."/>
            <person name="Rand D."/>
            <person name="Rasmussen M.D."/>
            <person name="Reed L.K."/>
            <person name="Reenan R."/>
            <person name="Reily A."/>
            <person name="Remington K.A."/>
            <person name="Rieger T.T."/>
            <person name="Ritchie M.G."/>
            <person name="Robin C."/>
            <person name="Rogers Y.H."/>
            <person name="Rohde C."/>
            <person name="Rozas J."/>
            <person name="Rubenfield M.J."/>
            <person name="Ruiz A."/>
            <person name="Russo S."/>
            <person name="Salzberg S.L."/>
            <person name="Sanchez-Gracia A."/>
            <person name="Saranga D.J."/>
            <person name="Sato H."/>
            <person name="Schaeffer S.W."/>
            <person name="Schatz M.C."/>
            <person name="Schlenke T."/>
            <person name="Schwartz R."/>
            <person name="Segarra C."/>
            <person name="Singh R.S."/>
            <person name="Sirot L."/>
            <person name="Sirota M."/>
            <person name="Sisneros N.B."/>
            <person name="Smith C.D."/>
            <person name="Smith T.F."/>
            <person name="Spieth J."/>
            <person name="Stage D.E."/>
            <person name="Stark A."/>
            <person name="Stephan W."/>
            <person name="Strausberg R.L."/>
            <person name="Strempel S."/>
            <person name="Sturgill D."/>
            <person name="Sutton G."/>
            <person name="Sutton G.G."/>
            <person name="Tao W."/>
            <person name="Teichmann S."/>
            <person name="Tobari Y.N."/>
            <person name="Tomimura Y."/>
            <person name="Tsolas J.M."/>
            <person name="Valente V.L."/>
            <person name="Venter E."/>
            <person name="Venter J.C."/>
            <person name="Vicario S."/>
            <person name="Vieira F.G."/>
            <person name="Vilella A.J."/>
            <person name="Villasante A."/>
            <person name="Walenz B."/>
            <person name="Wang J."/>
            <person name="Wasserman M."/>
            <person name="Watts T."/>
            <person name="Wilson D."/>
            <person name="Wilson R.K."/>
            <person name="Wing R.A."/>
            <person name="Wolfner M.F."/>
            <person name="Wong A."/>
            <person name="Wong G.K."/>
            <person name="Wu C.I."/>
            <person name="Wu G."/>
            <person name="Yamamoto D."/>
            <person name="Yang H.P."/>
            <person name="Yang S.P."/>
            <person name="Yorke J.A."/>
            <person name="Yoshida K."/>
            <person name="Zdobnov E."/>
            <person name="Zhang P."/>
            <person name="Zhang Y."/>
            <person name="Zimin A.V."/>
            <person name="Baldwin J."/>
            <person name="Abdouelleil A."/>
            <person name="Abdulkadir J."/>
            <person name="Abebe A."/>
            <person name="Abera B."/>
            <person name="Abreu J."/>
            <person name="Acer S.C."/>
            <person name="Aftuck L."/>
            <person name="Alexander A."/>
            <person name="An P."/>
            <person name="Anderson E."/>
            <person name="Anderson S."/>
            <person name="Arachi H."/>
            <person name="Azer M."/>
            <person name="Bachantsang P."/>
            <person name="Barry A."/>
            <person name="Bayul T."/>
            <person name="Berlin A."/>
            <person name="Bessette D."/>
            <person name="Bloom T."/>
            <person name="Blye J."/>
            <person name="Boguslavskiy L."/>
            <person name="Bonnet C."/>
            <person name="Boukhgalter B."/>
            <person name="Bourzgui I."/>
            <person name="Brown A."/>
            <person name="Cahill P."/>
            <person name="Channer S."/>
            <person name="Cheshatsang Y."/>
            <person name="Chuda L."/>
            <person name="Citroen M."/>
            <person name="Collymore A."/>
            <person name="Cooke P."/>
            <person name="Costello M."/>
            <person name="D'Aco K."/>
            <person name="Daza R."/>
            <person name="De Haan G."/>
            <person name="DeGray S."/>
            <person name="DeMaso C."/>
            <person name="Dhargay N."/>
            <person name="Dooley K."/>
            <person name="Dooley E."/>
            <person name="Doricent M."/>
            <person name="Dorje P."/>
            <person name="Dorjee K."/>
            <person name="Dupes A."/>
            <person name="Elong R."/>
            <person name="Falk J."/>
            <person name="Farina A."/>
            <person name="Faro S."/>
            <person name="Ferguson D."/>
            <person name="Fisher S."/>
            <person name="Foley C.D."/>
            <person name="Franke A."/>
            <person name="Friedrich D."/>
            <person name="Gadbois L."/>
            <person name="Gearin G."/>
            <person name="Gearin C.R."/>
            <person name="Giannoukos G."/>
            <person name="Goode T."/>
            <person name="Graham J."/>
            <person name="Grandbois E."/>
            <person name="Grewal S."/>
            <person name="Gyaltsen K."/>
            <person name="Hafez N."/>
            <person name="Hagos B."/>
            <person name="Hall J."/>
            <person name="Henson C."/>
            <person name="Hollinger A."/>
            <person name="Honan T."/>
            <person name="Huard M.D."/>
            <person name="Hughes L."/>
            <person name="Hurhula B."/>
            <person name="Husby M.E."/>
            <person name="Kamat A."/>
            <person name="Kanga B."/>
            <person name="Kashin S."/>
            <person name="Khazanovich D."/>
            <person name="Kisner P."/>
            <person name="Lance K."/>
            <person name="Lara M."/>
            <person name="Lee W."/>
            <person name="Lennon N."/>
            <person name="Letendre F."/>
            <person name="LeVine R."/>
            <person name="Lipovsky A."/>
            <person name="Liu X."/>
            <person name="Liu J."/>
            <person name="Liu S."/>
            <person name="Lokyitsang T."/>
            <person name="Lokyitsang Y."/>
            <person name="Lubonja R."/>
            <person name="Lui A."/>
            <person name="MacDonald P."/>
            <person name="Magnisalis V."/>
            <person name="Maru K."/>
            <person name="Matthews C."/>
            <person name="McCusker W."/>
            <person name="McDonough S."/>
            <person name="Mehta T."/>
            <person name="Meldrim J."/>
            <person name="Meneus L."/>
            <person name="Mihai O."/>
            <person name="Mihalev A."/>
            <person name="Mihova T."/>
            <person name="Mittelman R."/>
            <person name="Mlenga V."/>
            <person name="Montmayeur A."/>
            <person name="Mulrain L."/>
            <person name="Navidi A."/>
            <person name="Naylor J."/>
            <person name="Negash T."/>
            <person name="Nguyen T."/>
            <person name="Nguyen N."/>
            <person name="Nicol R."/>
            <person name="Norbu C."/>
            <person name="Norbu N."/>
            <person name="Novod N."/>
            <person name="O'Neill B."/>
            <person name="Osman S."/>
            <person name="Markiewicz E."/>
            <person name="Oyono O.L."/>
            <person name="Patti C."/>
            <person name="Phunkhang P."/>
            <person name="Pierre F."/>
            <person name="Priest M."/>
            <person name="Raghuraman S."/>
            <person name="Rege F."/>
            <person name="Reyes R."/>
            <person name="Rise C."/>
            <person name="Rogov P."/>
            <person name="Ross K."/>
            <person name="Ryan E."/>
            <person name="Settipalli S."/>
            <person name="Shea T."/>
            <person name="Sherpa N."/>
            <person name="Shi L."/>
            <person name="Shih D."/>
            <person name="Sparrow T."/>
            <person name="Spaulding J."/>
            <person name="Stalker J."/>
            <person name="Stange-Thomann N."/>
            <person name="Stavropoulos S."/>
            <person name="Stone C."/>
            <person name="Strader C."/>
            <person name="Tesfaye S."/>
            <person name="Thomson T."/>
            <person name="Thoulutsang Y."/>
            <person name="Thoulutsang D."/>
            <person name="Topham K."/>
            <person name="Topping I."/>
            <person name="Tsamla T."/>
            <person name="Vassiliev H."/>
            <person name="Vo A."/>
            <person name="Wangchuk T."/>
            <person name="Wangdi T."/>
            <person name="Weiand M."/>
            <person name="Wilkinson J."/>
            <person name="Wilson A."/>
            <person name="Yadav S."/>
            <person name="Young G."/>
            <person name="Yu Q."/>
            <person name="Zembek L."/>
            <person name="Zhong D."/>
            <person name="Zimmer A."/>
            <person name="Zwirko Z."/>
            <person name="Jaffe D.B."/>
            <person name="Alvarez P."/>
            <person name="Brockman W."/>
            <person name="Butler J."/>
            <person name="Chin C."/>
            <person name="Gnerre S."/>
            <person name="Grabherr M."/>
            <person name="Kleber M."/>
            <person name="Mauceli E."/>
            <person name="MacCallum I."/>
        </authorList>
    </citation>
    <scope>NUCLEOTIDE SEQUENCE [LARGE SCALE GENOMIC DNA]</scope>
    <source>
        <strain evidence="12">MSH-3 / Tucson 14011-0111.49</strain>
    </source>
</reference>
<dbReference type="GO" id="GO:0015035">
    <property type="term" value="F:protein-disulfide reductase activity"/>
    <property type="evidence" value="ECO:0007669"/>
    <property type="project" value="InterPro"/>
</dbReference>
<dbReference type="InterPro" id="IPR010625">
    <property type="entry name" value="CHCH"/>
</dbReference>
<comment type="subcellular location">
    <subcellularLocation>
        <location evidence="1">Mitochondrion</location>
    </subcellularLocation>
</comment>
<protein>
    <submittedName>
        <fullName evidence="11">GL14028</fullName>
    </submittedName>
</protein>
<evidence type="ECO:0000256" key="2">
    <source>
        <dbReference type="ARBA" id="ARBA00022448"/>
    </source>
</evidence>
<evidence type="ECO:0000259" key="10">
    <source>
        <dbReference type="Pfam" id="PF06747"/>
    </source>
</evidence>